<dbReference type="InterPro" id="IPR022742">
    <property type="entry name" value="Hydrolase_4"/>
</dbReference>
<keyword evidence="1" id="KW-0812">Transmembrane</keyword>
<keyword evidence="1" id="KW-0472">Membrane</keyword>
<feature type="transmembrane region" description="Helical" evidence="1">
    <location>
        <begin position="366"/>
        <end position="388"/>
    </location>
</feature>
<feature type="transmembrane region" description="Helical" evidence="1">
    <location>
        <begin position="409"/>
        <end position="434"/>
    </location>
</feature>
<dbReference type="EMBL" id="CP009961">
    <property type="protein sequence ID" value="AKG38632.1"/>
    <property type="molecule type" value="Genomic_DNA"/>
</dbReference>
<feature type="transmembrane region" description="Helical" evidence="1">
    <location>
        <begin position="535"/>
        <end position="558"/>
    </location>
</feature>
<accession>A0A0F7FIJ4</accession>
<gene>
    <name evidence="3" type="ORF">MA03_04115</name>
</gene>
<name>A0A0F7FIJ4_9CREN</name>
<dbReference type="RefSeq" id="WP_052884061.1">
    <property type="nucleotide sequence ID" value="NZ_CP009961.1"/>
</dbReference>
<protein>
    <recommendedName>
        <fullName evidence="2">Serine aminopeptidase S33 domain-containing protein</fullName>
    </recommendedName>
</protein>
<evidence type="ECO:0000313" key="3">
    <source>
        <dbReference type="EMBL" id="AKG38632.1"/>
    </source>
</evidence>
<sequence length="592" mass="65847">MTKINPGLISLALLLTMIISSFLAYSVMSSFGYVTVQDVRFYGPNNELISAHLYVPADATPQKPAPGILAIHGYNNQKEYMDNTALELARRGYVVLAIDMTGHGFSEGAVGLFSYGAVAGLNYLRSLAYVDKNNIGLVGMSMGGWAIQAAALAVPDGYKSMFYMDSYVLPPSVAPKLKNVAIQMAFADEFTPYWLQVPTGKDIPRSPVLKQIFNVSEDIVPGKVYGDISKGTARILYSPYIDHAASTDDPTSIGNVIEWMQMTLKGGKDIPRNDLIFPLKQLFTSIAFLAAVAFIFSFGTFLLDTKYFQDLTAPTPEYRGFTGSSYWIAAAITTLLGPLLFLPTFIEWGMNPLFLNVLTPQAPTNRYLAWMDTVALVTVILLAVFYYLSLKKKGFNFENTGLKLPLEKILKSFVFAVFVLAPVYLTLAYCYAFFRVPFTLAGLPEPIVLRPMSMVRFGFTVMYFLPFLFYYLVIAVLFYGFMRFKAGNVSLSKEIIINSLIISLGSIGFLLYYYIPLYLGMPQTLSWNYVFGGVPLAMIYYIVVPIISIITVSIITYYNRRTGNAWIGAFIAALLITWYNVAFAAFHVAMPP</sequence>
<feature type="transmembrane region" description="Helical" evidence="1">
    <location>
        <begin position="324"/>
        <end position="346"/>
    </location>
</feature>
<dbReference type="Pfam" id="PF12146">
    <property type="entry name" value="Hydrolase_4"/>
    <property type="match status" value="1"/>
</dbReference>
<organism evidence="3 4">
    <name type="scientific">Infirmifilum uzonense</name>
    <dbReference type="NCBI Taxonomy" id="1550241"/>
    <lineage>
        <taxon>Archaea</taxon>
        <taxon>Thermoproteota</taxon>
        <taxon>Thermoprotei</taxon>
        <taxon>Thermofilales</taxon>
        <taxon>Thermofilaceae</taxon>
        <taxon>Infirmifilum</taxon>
    </lineage>
</organism>
<dbReference type="InterPro" id="IPR029058">
    <property type="entry name" value="AB_hydrolase_fold"/>
</dbReference>
<evidence type="ECO:0000313" key="4">
    <source>
        <dbReference type="Proteomes" id="UP000067434"/>
    </source>
</evidence>
<dbReference type="PANTHER" id="PTHR22946:SF0">
    <property type="entry name" value="DIENELACTONE HYDROLASE DOMAIN-CONTAINING PROTEIN"/>
    <property type="match status" value="1"/>
</dbReference>
<evidence type="ECO:0000259" key="2">
    <source>
        <dbReference type="Pfam" id="PF12146"/>
    </source>
</evidence>
<keyword evidence="4" id="KW-1185">Reference proteome</keyword>
<dbReference type="InterPro" id="IPR050261">
    <property type="entry name" value="FrsA_esterase"/>
</dbReference>
<keyword evidence="1" id="KW-1133">Transmembrane helix</keyword>
<feature type="transmembrane region" description="Helical" evidence="1">
    <location>
        <begin position="454"/>
        <end position="482"/>
    </location>
</feature>
<dbReference type="Gene3D" id="3.40.50.1820">
    <property type="entry name" value="alpha/beta hydrolase"/>
    <property type="match status" value="1"/>
</dbReference>
<dbReference type="STRING" id="1550241.MA03_04115"/>
<dbReference type="PATRIC" id="fig|1550241.5.peg.876"/>
<dbReference type="OrthoDB" id="292932at2157"/>
<dbReference type="Proteomes" id="UP000067434">
    <property type="component" value="Chromosome"/>
</dbReference>
<reference evidence="3 4" key="1">
    <citation type="journal article" date="2015" name="Stand. Genomic Sci.">
        <title>Complete genome sequence of and proposal of Thermofilum uzonense sp. nov. a novel hyperthermophilic crenarchaeon and emended description of the genus Thermofilum.</title>
        <authorList>
            <person name="Toshchakov S.V."/>
            <person name="Korzhenkov A.A."/>
            <person name="Samarov N.I."/>
            <person name="Mazunin I.O."/>
            <person name="Mozhey O.I."/>
            <person name="Shmyr I.S."/>
            <person name="Derbikova K.S."/>
            <person name="Taranov E.A."/>
            <person name="Dominova I.N."/>
            <person name="Bonch-Osmolovskaya E.A."/>
            <person name="Patrushev M.V."/>
            <person name="Podosokorskaya O.A."/>
            <person name="Kublanov I.V."/>
        </authorList>
    </citation>
    <scope>NUCLEOTIDE SEQUENCE [LARGE SCALE GENOMIC DNA]</scope>
    <source>
        <strain evidence="3 4">1807-2</strain>
    </source>
</reference>
<dbReference type="AlphaFoldDB" id="A0A0F7FIJ4"/>
<proteinExistence type="predicted"/>
<evidence type="ECO:0000256" key="1">
    <source>
        <dbReference type="SAM" id="Phobius"/>
    </source>
</evidence>
<dbReference type="KEGG" id="thf:MA03_04115"/>
<feature type="domain" description="Serine aminopeptidase S33" evidence="2">
    <location>
        <begin position="64"/>
        <end position="179"/>
    </location>
</feature>
<feature type="transmembrane region" description="Helical" evidence="1">
    <location>
        <begin position="565"/>
        <end position="589"/>
    </location>
</feature>
<feature type="transmembrane region" description="Helical" evidence="1">
    <location>
        <begin position="282"/>
        <end position="303"/>
    </location>
</feature>
<dbReference type="PANTHER" id="PTHR22946">
    <property type="entry name" value="DIENELACTONE HYDROLASE DOMAIN-CONTAINING PROTEIN-RELATED"/>
    <property type="match status" value="1"/>
</dbReference>
<dbReference type="GeneID" id="25401388"/>
<dbReference type="SUPFAM" id="SSF53474">
    <property type="entry name" value="alpha/beta-Hydrolases"/>
    <property type="match status" value="1"/>
</dbReference>
<dbReference type="HOGENOM" id="CLU_026983_1_0_2"/>
<feature type="transmembrane region" description="Helical" evidence="1">
    <location>
        <begin position="494"/>
        <end position="515"/>
    </location>
</feature>